<feature type="transmembrane region" description="Helical" evidence="1">
    <location>
        <begin position="524"/>
        <end position="548"/>
    </location>
</feature>
<feature type="transmembrane region" description="Helical" evidence="1">
    <location>
        <begin position="383"/>
        <end position="407"/>
    </location>
</feature>
<protein>
    <submittedName>
        <fullName evidence="2">HAE1 family hydrophobic/amphiphilic exporter-1</fullName>
    </submittedName>
</protein>
<dbReference type="EMBL" id="JAUSUP010000012">
    <property type="protein sequence ID" value="MDQ0352687.1"/>
    <property type="molecule type" value="Genomic_DNA"/>
</dbReference>
<keyword evidence="1" id="KW-0812">Transmembrane</keyword>
<keyword evidence="1" id="KW-1133">Transmembrane helix</keyword>
<dbReference type="Gene3D" id="3.30.70.1440">
    <property type="entry name" value="Multidrug efflux transporter AcrB pore domain"/>
    <property type="match status" value="1"/>
</dbReference>
<dbReference type="Gene3D" id="3.30.70.1320">
    <property type="entry name" value="Multidrug efflux transporter AcrB pore domain like"/>
    <property type="match status" value="1"/>
</dbReference>
<dbReference type="PANTHER" id="PTHR32063">
    <property type="match status" value="1"/>
</dbReference>
<feature type="transmembrane region" description="Helical" evidence="1">
    <location>
        <begin position="852"/>
        <end position="871"/>
    </location>
</feature>
<dbReference type="Gene3D" id="3.30.2090.10">
    <property type="entry name" value="Multidrug efflux transporter AcrB TolC docking domain, DN and DC subdomains"/>
    <property type="match status" value="2"/>
</dbReference>
<dbReference type="InterPro" id="IPR001036">
    <property type="entry name" value="Acrflvin-R"/>
</dbReference>
<feature type="transmembrane region" description="Helical" evidence="1">
    <location>
        <begin position="428"/>
        <end position="448"/>
    </location>
</feature>
<dbReference type="Proteomes" id="UP001236723">
    <property type="component" value="Unassembled WGS sequence"/>
</dbReference>
<feature type="transmembrane region" description="Helical" evidence="1">
    <location>
        <begin position="357"/>
        <end position="377"/>
    </location>
</feature>
<feature type="transmembrane region" description="Helical" evidence="1">
    <location>
        <begin position="12"/>
        <end position="29"/>
    </location>
</feature>
<proteinExistence type="predicted"/>
<evidence type="ECO:0000313" key="3">
    <source>
        <dbReference type="Proteomes" id="UP001236723"/>
    </source>
</evidence>
<keyword evidence="1" id="KW-0472">Membrane</keyword>
<dbReference type="SUPFAM" id="SSF82714">
    <property type="entry name" value="Multidrug efflux transporter AcrB TolC docking domain, DN and DC subdomains"/>
    <property type="match status" value="2"/>
</dbReference>
<reference evidence="2 3" key="1">
    <citation type="submission" date="2023-07" db="EMBL/GenBank/DDBJ databases">
        <title>Genomic Encyclopedia of Type Strains, Phase IV (KMG-IV): sequencing the most valuable type-strain genomes for metagenomic binning, comparative biology and taxonomic classification.</title>
        <authorList>
            <person name="Goeker M."/>
        </authorList>
    </citation>
    <scope>NUCLEOTIDE SEQUENCE [LARGE SCALE GENOMIC DNA]</scope>
    <source>
        <strain evidence="2 3">DSM 15448</strain>
    </source>
</reference>
<sequence>MRLVNTSIKRPVGVIMIVLAILAMGFISFRNLPVDLYPDIDLPIAVVATSYDDAAPQEVEELVTRPIEDSVSTIQGVDTIQAQSQPGSSLVIIMFSMDTDLDQALLDVRESVDQVTGFLPSGANDPSVLRFDPQQMPVMWVGLTGDDQSTLQNLAEEEVEPSFERQQGVGSVTIEGGETEEIQVELDEQRLSQFGLSSQEVMEAVQSANQSASLGVIDRGTQELQLRIPGEYGSIDEIGETLIQIGEGDFLRLNDIATVEQRTLDSDERTLVNGQNAVVMSILKQTDANTVGVSDEIIGSMEDIRGNLPESVEVDVVFDTADFIREAIDSVFQNILIGAAFAVVVLLLFLKSIRATLVIGLSIPIAVITAFTLMYFTGETVNILTMGGLALGIGMMVDSSIVILEHIYTYRERGYGIKEAARRGASEIAPAVIASTTTTLVVFLPIVFVDGIASEIFTPLAITVAFALIASLAASVTLIPMLSSKLLTKAVDQGGRRYWFDRFLSRVITVYQKMLRGVLKFRKTMLLGTFAVVVGSLFLLPQLGAAFIPEADQGQIEISVETPTGTNLETTENVADHVNEIIQQDEDIIDSNFVTIGSGGGMGFGRGGNNSADYMVQLISSSERERTTEEVMRDWDEQVQDIAGADITVNAMGANISGGDPIQIQLTGDDYEVLDEIADQFVDIISEVEGVHNPTTSAEEGRPEMQIQVDRDVASEYGLTYQQVMGQLQMELIGQVATQYRSGGEELDVRIMTPEDERSAIEDIENLTIQSPTGASIELSEVAELVQVEGPASLTRQNQQRTVNVTSGIDDRDLGSVTGDIENLLAGVDLPDGYDWSMGGEAEDMAEAFEDLAVALLFSIFLVYAVMAVQFENFLHPFVIMFSLPATIVGVILGLFVTGLPFSIPAFIGIIMLAGIVVNNAIVLVDYINILRGKGKERFEAILEAGANRLRPILMTTLTTVLGMIPLSLGLGEGAEAQQPLAVVIIFGLTVSMIFTLLLIPVVYTLFDDLSAKFTRRSKTE</sequence>
<dbReference type="PRINTS" id="PR00702">
    <property type="entry name" value="ACRIFLAVINRP"/>
</dbReference>
<comment type="caution">
    <text evidence="2">The sequence shown here is derived from an EMBL/GenBank/DDBJ whole genome shotgun (WGS) entry which is preliminary data.</text>
</comment>
<keyword evidence="3" id="KW-1185">Reference proteome</keyword>
<dbReference type="Pfam" id="PF00873">
    <property type="entry name" value="ACR_tran"/>
    <property type="match status" value="1"/>
</dbReference>
<dbReference type="InterPro" id="IPR027463">
    <property type="entry name" value="AcrB_DN_DC_subdom"/>
</dbReference>
<dbReference type="PANTHER" id="PTHR32063:SF0">
    <property type="entry name" value="SWARMING MOTILITY PROTEIN SWRC"/>
    <property type="match status" value="1"/>
</dbReference>
<gene>
    <name evidence="2" type="ORF">J2R98_002538</name>
</gene>
<feature type="transmembrane region" description="Helical" evidence="1">
    <location>
        <begin position="950"/>
        <end position="969"/>
    </location>
</feature>
<dbReference type="Gene3D" id="1.20.1640.10">
    <property type="entry name" value="Multidrug efflux transporter AcrB transmembrane domain"/>
    <property type="match status" value="2"/>
</dbReference>
<feature type="transmembrane region" description="Helical" evidence="1">
    <location>
        <begin position="878"/>
        <end position="900"/>
    </location>
</feature>
<evidence type="ECO:0000256" key="1">
    <source>
        <dbReference type="SAM" id="Phobius"/>
    </source>
</evidence>
<accession>A0ABU0DW49</accession>
<feature type="transmembrane region" description="Helical" evidence="1">
    <location>
        <begin position="906"/>
        <end position="929"/>
    </location>
</feature>
<dbReference type="SUPFAM" id="SSF82866">
    <property type="entry name" value="Multidrug efflux transporter AcrB transmembrane domain"/>
    <property type="match status" value="2"/>
</dbReference>
<dbReference type="Gene3D" id="3.30.70.1430">
    <property type="entry name" value="Multidrug efflux transporter AcrB pore domain"/>
    <property type="match status" value="2"/>
</dbReference>
<evidence type="ECO:0000313" key="2">
    <source>
        <dbReference type="EMBL" id="MDQ0352687.1"/>
    </source>
</evidence>
<feature type="transmembrane region" description="Helical" evidence="1">
    <location>
        <begin position="331"/>
        <end position="350"/>
    </location>
</feature>
<name>A0ABU0DW49_9BACI</name>
<organism evidence="2 3">
    <name type="scientific">Alkalibacillus filiformis</name>
    <dbReference type="NCBI Taxonomy" id="200990"/>
    <lineage>
        <taxon>Bacteria</taxon>
        <taxon>Bacillati</taxon>
        <taxon>Bacillota</taxon>
        <taxon>Bacilli</taxon>
        <taxon>Bacillales</taxon>
        <taxon>Bacillaceae</taxon>
        <taxon>Alkalibacillus</taxon>
    </lineage>
</organism>
<feature type="transmembrane region" description="Helical" evidence="1">
    <location>
        <begin position="981"/>
        <end position="1007"/>
    </location>
</feature>
<dbReference type="SUPFAM" id="SSF82693">
    <property type="entry name" value="Multidrug efflux transporter AcrB pore domain, PN1, PN2, PC1 and PC2 subdomains"/>
    <property type="match status" value="3"/>
</dbReference>
<dbReference type="RefSeq" id="WP_307069467.1">
    <property type="nucleotide sequence ID" value="NZ_JAUSUP010000012.1"/>
</dbReference>
<feature type="transmembrane region" description="Helical" evidence="1">
    <location>
        <begin position="460"/>
        <end position="479"/>
    </location>
</feature>